<proteinExistence type="predicted"/>
<dbReference type="GeneID" id="27727921"/>
<gene>
    <name evidence="3" type="ORF">SAPIO_CDS8849</name>
</gene>
<evidence type="ECO:0000313" key="3">
    <source>
        <dbReference type="EMBL" id="KEZ39895.1"/>
    </source>
</evidence>
<keyword evidence="4" id="KW-1185">Reference proteome</keyword>
<dbReference type="InterPro" id="IPR031359">
    <property type="entry name" value="NACHT_N"/>
</dbReference>
<dbReference type="VEuPathDB" id="FungiDB:SAPIO_CDS8849"/>
<evidence type="ECO:0000256" key="1">
    <source>
        <dbReference type="SAM" id="MobiDB-lite"/>
    </source>
</evidence>
<dbReference type="AlphaFoldDB" id="A0A084FXT3"/>
<comment type="caution">
    <text evidence="3">The sequence shown here is derived from an EMBL/GenBank/DDBJ whole genome shotgun (WGS) entry which is preliminary data.</text>
</comment>
<protein>
    <recommendedName>
        <fullName evidence="2">NWD NACHT-NTPase N-terminal domain-containing protein</fullName>
    </recommendedName>
</protein>
<reference evidence="3 4" key="1">
    <citation type="journal article" date="2014" name="Genome Announc.">
        <title>Draft genome sequence of the pathogenic fungus Scedosporium apiospermum.</title>
        <authorList>
            <person name="Vandeputte P."/>
            <person name="Ghamrawi S."/>
            <person name="Rechenmann M."/>
            <person name="Iltis A."/>
            <person name="Giraud S."/>
            <person name="Fleury M."/>
            <person name="Thornton C."/>
            <person name="Delhaes L."/>
            <person name="Meyer W."/>
            <person name="Papon N."/>
            <person name="Bouchara J.P."/>
        </authorList>
    </citation>
    <scope>NUCLEOTIDE SEQUENCE [LARGE SCALE GENOMIC DNA]</scope>
    <source>
        <strain evidence="3 4">IHEM 14462</strain>
    </source>
</reference>
<feature type="region of interest" description="Disordered" evidence="1">
    <location>
        <begin position="1"/>
        <end position="63"/>
    </location>
</feature>
<dbReference type="RefSeq" id="XP_016639694.1">
    <property type="nucleotide sequence ID" value="XM_016790391.1"/>
</dbReference>
<accession>A0A084FXT3</accession>
<dbReference type="EMBL" id="JOWA01000132">
    <property type="protein sequence ID" value="KEZ39895.1"/>
    <property type="molecule type" value="Genomic_DNA"/>
</dbReference>
<evidence type="ECO:0000313" key="4">
    <source>
        <dbReference type="Proteomes" id="UP000028545"/>
    </source>
</evidence>
<feature type="domain" description="NWD NACHT-NTPase N-terminal" evidence="2">
    <location>
        <begin position="76"/>
        <end position="269"/>
    </location>
</feature>
<evidence type="ECO:0000259" key="2">
    <source>
        <dbReference type="Pfam" id="PF17100"/>
    </source>
</evidence>
<dbReference type="Pfam" id="PF17100">
    <property type="entry name" value="NACHT_N"/>
    <property type="match status" value="1"/>
</dbReference>
<name>A0A084FXT3_PSEDA</name>
<organism evidence="3 4">
    <name type="scientific">Pseudallescheria apiosperma</name>
    <name type="common">Scedosporium apiospermum</name>
    <dbReference type="NCBI Taxonomy" id="563466"/>
    <lineage>
        <taxon>Eukaryota</taxon>
        <taxon>Fungi</taxon>
        <taxon>Dikarya</taxon>
        <taxon>Ascomycota</taxon>
        <taxon>Pezizomycotina</taxon>
        <taxon>Sordariomycetes</taxon>
        <taxon>Hypocreomycetidae</taxon>
        <taxon>Microascales</taxon>
        <taxon>Microascaceae</taxon>
        <taxon>Scedosporium</taxon>
    </lineage>
</organism>
<dbReference type="Proteomes" id="UP000028545">
    <property type="component" value="Unassembled WGS sequence"/>
</dbReference>
<sequence length="568" mass="63065">MERADPIEFQSNKPSAPPGQASGVVQEPTGSQIPLSSIIGDGSQGQTAISNPDSETNRASTLQTRLTRPDLSISRDLWDVAYDALQESHPLLLNEYEKILSSRLRGPEDDARGEQPINLIDRTDNDRRRQQMIDVIRLGIQKLEETLKTALETNHGKFIARMKDDIRSAIQDTPELKQELPRRGWTEWTRNPDQRRGASQMLDLCSTMNFFCDLPKVLLQNGLAEYNDRFSQALRTDIRELILNQYRAILLFQIQLLYSCYRTSGFQLADLGNISADWGPVALARESLTHGQRDLLPHSVGLAAVGVCGICDKIRELLLLAILTLGVRTAHLHLSQGGGNDDDTKATDSTFIDALSEFVEQFISSHPPAMDKTLFEIHWSFSSSRRLRPPTSVITTTCLRVAANIIGLESLLRQIQQHYASTEISAEIAEITETLLQSLLPQGKQAVREYFRIYIRERTSMAYTLDPVIKDTSVTTEVNSPCRGGPAALSADATQPDAAKHNVIGLVIAVDGDGMTAADGRDFINIFGPGDWNQRLEAVDNRRVVNHPNVPASDQFSLPHPIVARVDS</sequence>
<dbReference type="OrthoDB" id="4896343at2759"/>
<dbReference type="KEGG" id="sapo:SAPIO_CDS8849"/>
<feature type="compositionally biased region" description="Polar residues" evidence="1">
    <location>
        <begin position="44"/>
        <end position="63"/>
    </location>
</feature>
<dbReference type="HOGENOM" id="CLU_479923_0_0_1"/>